<dbReference type="Proteomes" id="UP000290289">
    <property type="component" value="Chromosome 12"/>
</dbReference>
<organism evidence="1 2">
    <name type="scientific">Malus domestica</name>
    <name type="common">Apple</name>
    <name type="synonym">Pyrus malus</name>
    <dbReference type="NCBI Taxonomy" id="3750"/>
    <lineage>
        <taxon>Eukaryota</taxon>
        <taxon>Viridiplantae</taxon>
        <taxon>Streptophyta</taxon>
        <taxon>Embryophyta</taxon>
        <taxon>Tracheophyta</taxon>
        <taxon>Spermatophyta</taxon>
        <taxon>Magnoliopsida</taxon>
        <taxon>eudicotyledons</taxon>
        <taxon>Gunneridae</taxon>
        <taxon>Pentapetalae</taxon>
        <taxon>rosids</taxon>
        <taxon>fabids</taxon>
        <taxon>Rosales</taxon>
        <taxon>Rosaceae</taxon>
        <taxon>Amygdaloideae</taxon>
        <taxon>Maleae</taxon>
        <taxon>Malus</taxon>
    </lineage>
</organism>
<sequence length="86" mass="10039">MAMAARKNKRNFWEFIFDRILLLISKKQKDYWMRGLGVTNAVVWIHFAVESDINCLKSLKALLQDPLGYLNSSWDFNNKTEDSGLL</sequence>
<proteinExistence type="predicted"/>
<gene>
    <name evidence="1" type="ORF">DVH24_036694</name>
</gene>
<evidence type="ECO:0000313" key="1">
    <source>
        <dbReference type="EMBL" id="RXH82353.1"/>
    </source>
</evidence>
<keyword evidence="2" id="KW-1185">Reference proteome</keyword>
<accession>A0A498IMA4</accession>
<comment type="caution">
    <text evidence="1">The sequence shown here is derived from an EMBL/GenBank/DDBJ whole genome shotgun (WGS) entry which is preliminary data.</text>
</comment>
<evidence type="ECO:0000313" key="2">
    <source>
        <dbReference type="Proteomes" id="UP000290289"/>
    </source>
</evidence>
<dbReference type="EMBL" id="RDQH01000338">
    <property type="protein sequence ID" value="RXH82353.1"/>
    <property type="molecule type" value="Genomic_DNA"/>
</dbReference>
<name>A0A498IMA4_MALDO</name>
<protein>
    <submittedName>
        <fullName evidence="1">Uncharacterized protein</fullName>
    </submittedName>
</protein>
<dbReference type="AlphaFoldDB" id="A0A498IMA4"/>
<reference evidence="1 2" key="1">
    <citation type="submission" date="2018-10" db="EMBL/GenBank/DDBJ databases">
        <title>A high-quality apple genome assembly.</title>
        <authorList>
            <person name="Hu J."/>
        </authorList>
    </citation>
    <scope>NUCLEOTIDE SEQUENCE [LARGE SCALE GENOMIC DNA]</scope>
    <source>
        <strain evidence="2">cv. HFTH1</strain>
        <tissue evidence="1">Young leaf</tissue>
    </source>
</reference>